<dbReference type="SUPFAM" id="SSF53474">
    <property type="entry name" value="alpha/beta-Hydrolases"/>
    <property type="match status" value="1"/>
</dbReference>
<proteinExistence type="predicted"/>
<dbReference type="EMBL" id="JAPQTC020000003">
    <property type="protein sequence ID" value="MDT8504621.1"/>
    <property type="molecule type" value="Genomic_DNA"/>
</dbReference>
<accession>A0ABU3MUM9</accession>
<dbReference type="Proteomes" id="UP001074635">
    <property type="component" value="Unassembled WGS sequence"/>
</dbReference>
<gene>
    <name evidence="1" type="ORF">OYC61_009980</name>
</gene>
<keyword evidence="2" id="KW-1185">Reference proteome</keyword>
<name>A0ABU3MUM9_9BURK</name>
<dbReference type="RefSeq" id="WP_137430573.1">
    <property type="nucleotide sequence ID" value="NZ_JAPQTC020000003.1"/>
</dbReference>
<sequence>MVEFVETPEVCLTLDGQNWVAQFKGSIGSTEGVTYAFYLLRNGVRVAHRWYEKGLTAKFVNDGVAGRYQARVFIKRAATESADASTKTLDSERVVQNGLPYDLRRWGQRPLFERDLGASWGEEAFVDGLYHFTEGESHIDLLLSGMDKLLTSPAVLVCCSGALTSREGTSAPFFSGVEIAKKLGAPVISVSDPTLSRSHRLFLGWYAGHEGLVNLPSRIANLLDAFVERTGAHLILMGGSGGGFASLLLLSLIRTTKVSAFVWNPQTSLARYLPKPVRRYLDVAFPSIADSDDIQSALDSAGIIYNLDSRASVMADKHSILYLQNKSDWHVESHAKPFLEKFGVGEKASEDVLSFNQKVAYWEGDWGDGHVPPSKDMIAAGLTLLLAGKGPLDVALELERNHLATKDQPL</sequence>
<evidence type="ECO:0000313" key="2">
    <source>
        <dbReference type="Proteomes" id="UP001074635"/>
    </source>
</evidence>
<comment type="caution">
    <text evidence="1">The sequence shown here is derived from an EMBL/GenBank/DDBJ whole genome shotgun (WGS) entry which is preliminary data.</text>
</comment>
<reference evidence="1" key="1">
    <citation type="submission" date="2023-08" db="EMBL/GenBank/DDBJ databases">
        <title>Study of Resistomes in environmental pathogenic environmental.</title>
        <authorList>
            <person name="Bhattacharjee A."/>
            <person name="Singh A.K."/>
        </authorList>
    </citation>
    <scope>NUCLEOTIDE SEQUENCE</scope>
    <source>
        <strain evidence="1">S1</strain>
    </source>
</reference>
<evidence type="ECO:0000313" key="1">
    <source>
        <dbReference type="EMBL" id="MDT8504621.1"/>
    </source>
</evidence>
<protein>
    <submittedName>
        <fullName evidence="1">Uncharacterized protein</fullName>
    </submittedName>
</protein>
<organism evidence="1 2">
    <name type="scientific">Alcaligenes nematophilus</name>
    <dbReference type="NCBI Taxonomy" id="2994643"/>
    <lineage>
        <taxon>Bacteria</taxon>
        <taxon>Pseudomonadati</taxon>
        <taxon>Pseudomonadota</taxon>
        <taxon>Betaproteobacteria</taxon>
        <taxon>Burkholderiales</taxon>
        <taxon>Alcaligenaceae</taxon>
        <taxon>Alcaligenes</taxon>
    </lineage>
</organism>
<dbReference type="InterPro" id="IPR029058">
    <property type="entry name" value="AB_hydrolase_fold"/>
</dbReference>